<reference evidence="2 3" key="1">
    <citation type="submission" date="2017-10" db="EMBL/GenBank/DDBJ databases">
        <title>Effective Description of Clostridium neonatale sp. nov. linked to necrotizing enterocolitis in neonates and a clarification of species assignable to the genus Clostridium (Prazmowski 1880) emend. Lawson and Rainey 2016.</title>
        <authorList>
            <person name="Bernard K."/>
            <person name="Burdz T."/>
            <person name="Wiebe D."/>
            <person name="Balcewich B."/>
            <person name="Alfa M."/>
            <person name="Bernier A.-M."/>
        </authorList>
    </citation>
    <scope>NUCLEOTIDE SEQUENCE [LARGE SCALE GENOMIC DNA]</scope>
    <source>
        <strain evidence="2 3">LCDC99A005</strain>
    </source>
</reference>
<accession>A0A2A7MFI3</accession>
<organism evidence="2 3">
    <name type="scientific">Clostridium neonatale</name>
    <dbReference type="NCBI Taxonomy" id="137838"/>
    <lineage>
        <taxon>Bacteria</taxon>
        <taxon>Bacillati</taxon>
        <taxon>Bacillota</taxon>
        <taxon>Clostridia</taxon>
        <taxon>Eubacteriales</taxon>
        <taxon>Clostridiaceae</taxon>
        <taxon>Clostridium</taxon>
    </lineage>
</organism>
<dbReference type="RefSeq" id="WP_058294597.1">
    <property type="nucleotide sequence ID" value="NZ_CAMRXG010000027.1"/>
</dbReference>
<dbReference type="AlphaFoldDB" id="A0A2A7MFI3"/>
<proteinExistence type="predicted"/>
<comment type="caution">
    <text evidence="2">The sequence shown here is derived from an EMBL/GenBank/DDBJ whole genome shotgun (WGS) entry which is preliminary data.</text>
</comment>
<gene>
    <name evidence="2" type="ORF">CQ394_01495</name>
</gene>
<sequence length="78" mass="9300">MKRIKLIILPLIICAFITGCNKAQINNEDKQMIIKKIKKKLQMYLKQMKKRKLVMSLYRLQIKIIKSLQRPIAKMITQ</sequence>
<dbReference type="PROSITE" id="PS51257">
    <property type="entry name" value="PROKAR_LIPOPROTEIN"/>
    <property type="match status" value="1"/>
</dbReference>
<dbReference type="Proteomes" id="UP000220840">
    <property type="component" value="Unassembled WGS sequence"/>
</dbReference>
<evidence type="ECO:0000256" key="1">
    <source>
        <dbReference type="SAM" id="SignalP"/>
    </source>
</evidence>
<feature type="chain" id="PRO_5012585945" description="Lipoprotein" evidence="1">
    <location>
        <begin position="24"/>
        <end position="78"/>
    </location>
</feature>
<keyword evidence="1" id="KW-0732">Signal</keyword>
<feature type="signal peptide" evidence="1">
    <location>
        <begin position="1"/>
        <end position="23"/>
    </location>
</feature>
<keyword evidence="3" id="KW-1185">Reference proteome</keyword>
<protein>
    <recommendedName>
        <fullName evidence="4">Lipoprotein</fullName>
    </recommendedName>
</protein>
<evidence type="ECO:0000313" key="3">
    <source>
        <dbReference type="Proteomes" id="UP000220840"/>
    </source>
</evidence>
<evidence type="ECO:0000313" key="2">
    <source>
        <dbReference type="EMBL" id="PEG30426.1"/>
    </source>
</evidence>
<name>A0A2A7MFI3_9CLOT</name>
<evidence type="ECO:0008006" key="4">
    <source>
        <dbReference type="Google" id="ProtNLM"/>
    </source>
</evidence>
<dbReference type="EMBL" id="PDCJ01000001">
    <property type="protein sequence ID" value="PEG30426.1"/>
    <property type="molecule type" value="Genomic_DNA"/>
</dbReference>